<evidence type="ECO:0000313" key="3">
    <source>
        <dbReference type="Proteomes" id="UP000600247"/>
    </source>
</evidence>
<dbReference type="InterPro" id="IPR013320">
    <property type="entry name" value="ConA-like_dom_sf"/>
</dbReference>
<gene>
    <name evidence="2" type="ORF">GCM10010918_47210</name>
</gene>
<dbReference type="Gene3D" id="2.60.120.200">
    <property type="match status" value="3"/>
</dbReference>
<evidence type="ECO:0000256" key="1">
    <source>
        <dbReference type="SAM" id="SignalP"/>
    </source>
</evidence>
<evidence type="ECO:0008006" key="4">
    <source>
        <dbReference type="Google" id="ProtNLM"/>
    </source>
</evidence>
<feature type="signal peptide" evidence="1">
    <location>
        <begin position="1"/>
        <end position="28"/>
    </location>
</feature>
<sequence>MFSKKLIFLFSTVLICMFIVISVPSAWAETSKSIKTGDKYIYNDNGFLEYIHLRNGKFLSNSYDNNGNTISKRILEMEPKQSLLINGDKVIQLPNLNVNKDVNGMNTVEFWMMWDGTEVVMPFAWNPGYSLYFAYGSFGFSVFNGDIFGVPSNLLKDKWVHVNAVFYNGSLENCELYLDGIKQDLKWMTTKGNGTGNITNFANVGGYVGADNINRYLFKGKLANVRIWNGKRTQAQIQEHMYKPVKRSEVQPIGEWYVWDTPNMSLTYTGNNVTKLSNLPTNRAVGGKNTVEFWMKWDGKEVEMPFAWNPGYNLYFLDGYFGFNTFSGEILGVSSTDLKNKWVHITAVFYNGKLDPVYNELYIDGEKQELKWLAGTKKAEALVTDKANVGGYVGVDKEYYQFHGTIANLRIWNYGLTKEQIKAYPFRTILPQEDGLIGEWRLSDSPEVFYNYDGTKTNSYRNILANGAPGSKNTVEFWMNWDGKEMVVPFGWNPGYNLYFINGYFGFNTFNGDVLSVPSASLKNRWAHVTAIFYNGTLGPLNNELYIDGVKQELKWRYGVNNGTANVTNTVNFGGYEGADKDYYQFSGKLANLRIWNIALTPEQIQNNRYKTLKSSENGLIGEWNVRNTQFDLKSTLNN</sequence>
<feature type="chain" id="PRO_5037594577" description="LamG domain-containing protein" evidence="1">
    <location>
        <begin position="29"/>
        <end position="639"/>
    </location>
</feature>
<evidence type="ECO:0000313" key="2">
    <source>
        <dbReference type="EMBL" id="GGG84019.1"/>
    </source>
</evidence>
<dbReference type="EMBL" id="BMHY01000012">
    <property type="protein sequence ID" value="GGG84019.1"/>
    <property type="molecule type" value="Genomic_DNA"/>
</dbReference>
<name>A0A917HMX9_9BACL</name>
<dbReference type="SUPFAM" id="SSF49899">
    <property type="entry name" value="Concanavalin A-like lectins/glucanases"/>
    <property type="match status" value="3"/>
</dbReference>
<organism evidence="2 3">
    <name type="scientific">Paenibacillus radicis</name>
    <name type="common">ex Gao et al. 2016</name>
    <dbReference type="NCBI Taxonomy" id="1737354"/>
    <lineage>
        <taxon>Bacteria</taxon>
        <taxon>Bacillati</taxon>
        <taxon>Bacillota</taxon>
        <taxon>Bacilli</taxon>
        <taxon>Bacillales</taxon>
        <taxon>Paenibacillaceae</taxon>
        <taxon>Paenibacillus</taxon>
    </lineage>
</organism>
<dbReference type="AlphaFoldDB" id="A0A917HMX9"/>
<reference evidence="2 3" key="1">
    <citation type="journal article" date="2014" name="Int. J. Syst. Evol. Microbiol.">
        <title>Complete genome sequence of Corynebacterium casei LMG S-19264T (=DSM 44701T), isolated from a smear-ripened cheese.</title>
        <authorList>
            <consortium name="US DOE Joint Genome Institute (JGI-PGF)"/>
            <person name="Walter F."/>
            <person name="Albersmeier A."/>
            <person name="Kalinowski J."/>
            <person name="Ruckert C."/>
        </authorList>
    </citation>
    <scope>NUCLEOTIDE SEQUENCE [LARGE SCALE GENOMIC DNA]</scope>
    <source>
        <strain evidence="2 3">CGMCC 1.15286</strain>
    </source>
</reference>
<protein>
    <recommendedName>
        <fullName evidence="4">LamG domain-containing protein</fullName>
    </recommendedName>
</protein>
<dbReference type="Proteomes" id="UP000600247">
    <property type="component" value="Unassembled WGS sequence"/>
</dbReference>
<comment type="caution">
    <text evidence="2">The sequence shown here is derived from an EMBL/GenBank/DDBJ whole genome shotgun (WGS) entry which is preliminary data.</text>
</comment>
<keyword evidence="1" id="KW-0732">Signal</keyword>
<dbReference type="Pfam" id="PF13385">
    <property type="entry name" value="Laminin_G_3"/>
    <property type="match status" value="3"/>
</dbReference>
<proteinExistence type="predicted"/>
<keyword evidence="3" id="KW-1185">Reference proteome</keyword>
<dbReference type="RefSeq" id="WP_188892120.1">
    <property type="nucleotide sequence ID" value="NZ_BMHY01000012.1"/>
</dbReference>
<accession>A0A917HMX9</accession>